<reference evidence="2" key="1">
    <citation type="submission" date="2022-10" db="EMBL/GenBank/DDBJ databases">
        <title>Puccinia triticina Genome sequencing and assembly.</title>
        <authorList>
            <person name="Li C."/>
        </authorList>
    </citation>
    <scope>NUCLEOTIDE SEQUENCE</scope>
    <source>
        <strain evidence="2">Pt15</strain>
    </source>
</reference>
<sequence length="64" mass="7012">MNNPTTPADQQGDPPPSPDQDVQWISALVDCLVPEFKDRATNPEGQSAMNTDAEGKWWSWGGPE</sequence>
<evidence type="ECO:0000313" key="2">
    <source>
        <dbReference type="EMBL" id="WAQ82075.1"/>
    </source>
</evidence>
<feature type="region of interest" description="Disordered" evidence="1">
    <location>
        <begin position="1"/>
        <end position="21"/>
    </location>
</feature>
<dbReference type="RefSeq" id="XP_053017630.1">
    <property type="nucleotide sequence ID" value="XM_053166404.1"/>
</dbReference>
<dbReference type="EMBL" id="CP110422">
    <property type="protein sequence ID" value="WAQ82075.1"/>
    <property type="molecule type" value="Genomic_DNA"/>
</dbReference>
<accession>A0ABY7CAB6</accession>
<organism evidence="2 3">
    <name type="scientific">Puccinia triticina</name>
    <dbReference type="NCBI Taxonomy" id="208348"/>
    <lineage>
        <taxon>Eukaryota</taxon>
        <taxon>Fungi</taxon>
        <taxon>Dikarya</taxon>
        <taxon>Basidiomycota</taxon>
        <taxon>Pucciniomycotina</taxon>
        <taxon>Pucciniomycetes</taxon>
        <taxon>Pucciniales</taxon>
        <taxon>Pucciniaceae</taxon>
        <taxon>Puccinia</taxon>
    </lineage>
</organism>
<gene>
    <name evidence="2" type="ORF">PtA15_2A388</name>
</gene>
<feature type="region of interest" description="Disordered" evidence="1">
    <location>
        <begin position="38"/>
        <end position="64"/>
    </location>
</feature>
<dbReference type="Proteomes" id="UP001164743">
    <property type="component" value="Chromosome 2A"/>
</dbReference>
<keyword evidence="3" id="KW-1185">Reference proteome</keyword>
<evidence type="ECO:0000313" key="3">
    <source>
        <dbReference type="Proteomes" id="UP001164743"/>
    </source>
</evidence>
<dbReference type="GeneID" id="77807299"/>
<protein>
    <submittedName>
        <fullName evidence="2">Uncharacterized protein</fullName>
    </submittedName>
</protein>
<evidence type="ECO:0000256" key="1">
    <source>
        <dbReference type="SAM" id="MobiDB-lite"/>
    </source>
</evidence>
<name>A0ABY7CAB6_9BASI</name>
<proteinExistence type="predicted"/>